<dbReference type="PANTHER" id="PTHR23184:SF9">
    <property type="entry name" value="TETRATRICOPEPTIDE REPEAT PROTEIN 14"/>
    <property type="match status" value="1"/>
</dbReference>
<dbReference type="InterPro" id="IPR019734">
    <property type="entry name" value="TPR_rpt"/>
</dbReference>
<feature type="region of interest" description="Disordered" evidence="2">
    <location>
        <begin position="239"/>
        <end position="372"/>
    </location>
</feature>
<keyword evidence="5" id="KW-1185">Reference proteome</keyword>
<feature type="signal peptide" evidence="3">
    <location>
        <begin position="1"/>
        <end position="24"/>
    </location>
</feature>
<feature type="chain" id="PRO_5046380766" evidence="3">
    <location>
        <begin position="25"/>
        <end position="372"/>
    </location>
</feature>
<reference evidence="4 5" key="1">
    <citation type="submission" date="2021-02" db="EMBL/GenBank/DDBJ databases">
        <title>Variation within the Batrachochytrium salamandrivorans European outbreak.</title>
        <authorList>
            <person name="Kelly M."/>
            <person name="Pasmans F."/>
            <person name="Shea T.P."/>
            <person name="Munoz J.F."/>
            <person name="Carranza S."/>
            <person name="Cuomo C.A."/>
            <person name="Martel A."/>
        </authorList>
    </citation>
    <scope>NUCLEOTIDE SEQUENCE [LARGE SCALE GENOMIC DNA]</scope>
    <source>
        <strain evidence="4 5">AMFP18/2</strain>
    </source>
</reference>
<dbReference type="SMART" id="SM00028">
    <property type="entry name" value="TPR"/>
    <property type="match status" value="2"/>
</dbReference>
<comment type="caution">
    <text evidence="4">The sequence shown here is derived from an EMBL/GenBank/DDBJ whole genome shotgun (WGS) entry which is preliminary data.</text>
</comment>
<evidence type="ECO:0000256" key="3">
    <source>
        <dbReference type="SAM" id="SignalP"/>
    </source>
</evidence>
<dbReference type="InterPro" id="IPR011990">
    <property type="entry name" value="TPR-like_helical_dom_sf"/>
</dbReference>
<keyword evidence="1" id="KW-0802">TPR repeat</keyword>
<name>A0ABQ8FBY6_9FUNG</name>
<evidence type="ECO:0000256" key="2">
    <source>
        <dbReference type="SAM" id="MobiDB-lite"/>
    </source>
</evidence>
<evidence type="ECO:0000313" key="5">
    <source>
        <dbReference type="Proteomes" id="UP001648503"/>
    </source>
</evidence>
<dbReference type="Gene3D" id="1.25.40.10">
    <property type="entry name" value="Tetratricopeptide repeat domain"/>
    <property type="match status" value="1"/>
</dbReference>
<feature type="compositionally biased region" description="Low complexity" evidence="2">
    <location>
        <begin position="43"/>
        <end position="54"/>
    </location>
</feature>
<feature type="compositionally biased region" description="Low complexity" evidence="2">
    <location>
        <begin position="335"/>
        <end position="353"/>
    </location>
</feature>
<sequence>MAQKNTAAAHLMSLVDSILSSTTATPSSASVVEQHPPKHHPLQRQSSTPRSTPRSTHRSTPRSTPQPQSGFYNETSIHRPPAFAGVQIDMGNPKLVDLFVNYFGIQDWQSMVLRRNRGPTANNGVDYQSLQRRQNIDWAITCLHEGTIALHKGDNSTAMKKYNAALDMDPQCVDALVARGGIFLNSGKFTSAMKDLEYALSLDPHHENAIRYLRRVRTAMSKEESDKKALLRGEFLMPANYDPRNKDVPTLKTKPEIEDKYPMLNDSESSGREGPSRPHRRRSLSDSERQSKTRRKHKHQKKKSKSSSKHSKKKSKHSKKSSRHSKNKTKKRSRSQTSDGSSQTGGSDSGSDSESSRDRSPVSRHSTRTLHQ</sequence>
<gene>
    <name evidence="4" type="ORF">BASA50_005684</name>
</gene>
<dbReference type="Proteomes" id="UP001648503">
    <property type="component" value="Unassembled WGS sequence"/>
</dbReference>
<feature type="region of interest" description="Disordered" evidence="2">
    <location>
        <begin position="23"/>
        <end position="76"/>
    </location>
</feature>
<accession>A0ABQ8FBY6</accession>
<feature type="compositionally biased region" description="Basic and acidic residues" evidence="2">
    <location>
        <begin position="243"/>
        <end position="261"/>
    </location>
</feature>
<organism evidence="4 5">
    <name type="scientific">Batrachochytrium salamandrivorans</name>
    <dbReference type="NCBI Taxonomy" id="1357716"/>
    <lineage>
        <taxon>Eukaryota</taxon>
        <taxon>Fungi</taxon>
        <taxon>Fungi incertae sedis</taxon>
        <taxon>Chytridiomycota</taxon>
        <taxon>Chytridiomycota incertae sedis</taxon>
        <taxon>Chytridiomycetes</taxon>
        <taxon>Rhizophydiales</taxon>
        <taxon>Rhizophydiales incertae sedis</taxon>
        <taxon>Batrachochytrium</taxon>
    </lineage>
</organism>
<dbReference type="EMBL" id="JAFCIX010000294">
    <property type="protein sequence ID" value="KAH6595603.1"/>
    <property type="molecule type" value="Genomic_DNA"/>
</dbReference>
<feature type="compositionally biased region" description="Basic residues" evidence="2">
    <location>
        <begin position="292"/>
        <end position="334"/>
    </location>
</feature>
<dbReference type="PANTHER" id="PTHR23184">
    <property type="entry name" value="TETRATRICOPEPTIDE REPEAT PROTEIN 14"/>
    <property type="match status" value="1"/>
</dbReference>
<dbReference type="InterPro" id="IPR039190">
    <property type="entry name" value="TTC14"/>
</dbReference>
<evidence type="ECO:0000256" key="1">
    <source>
        <dbReference type="PROSITE-ProRule" id="PRU00339"/>
    </source>
</evidence>
<feature type="repeat" description="TPR" evidence="1">
    <location>
        <begin position="173"/>
        <end position="206"/>
    </location>
</feature>
<keyword evidence="3" id="KW-0732">Signal</keyword>
<proteinExistence type="predicted"/>
<dbReference type="PROSITE" id="PS50005">
    <property type="entry name" value="TPR"/>
    <property type="match status" value="1"/>
</dbReference>
<protein>
    <submittedName>
        <fullName evidence="4">Uncharacterized protein</fullName>
    </submittedName>
</protein>
<evidence type="ECO:0000313" key="4">
    <source>
        <dbReference type="EMBL" id="KAH6595603.1"/>
    </source>
</evidence>
<dbReference type="SUPFAM" id="SSF48452">
    <property type="entry name" value="TPR-like"/>
    <property type="match status" value="1"/>
</dbReference>